<accession>A0AA41N9M5</accession>
<protein>
    <submittedName>
        <fullName evidence="2">Transmembrane channel-like protein 5</fullName>
    </submittedName>
</protein>
<dbReference type="PANTHER" id="PTHR23302">
    <property type="entry name" value="TRANSMEMBRANE CHANNEL-RELATED"/>
    <property type="match status" value="1"/>
</dbReference>
<comment type="caution">
    <text evidence="2">The sequence shown here is derived from an EMBL/GenBank/DDBJ whole genome shotgun (WGS) entry which is preliminary data.</text>
</comment>
<feature type="transmembrane region" description="Helical" evidence="1">
    <location>
        <begin position="92"/>
        <end position="112"/>
    </location>
</feature>
<gene>
    <name evidence="2" type="ORF">SUZIE_187475</name>
</gene>
<evidence type="ECO:0000313" key="3">
    <source>
        <dbReference type="Proteomes" id="UP001166674"/>
    </source>
</evidence>
<feature type="transmembrane region" description="Helical" evidence="1">
    <location>
        <begin position="127"/>
        <end position="146"/>
    </location>
</feature>
<dbReference type="GO" id="GO:0005886">
    <property type="term" value="C:plasma membrane"/>
    <property type="evidence" value="ECO:0007669"/>
    <property type="project" value="InterPro"/>
</dbReference>
<dbReference type="InterPro" id="IPR038900">
    <property type="entry name" value="TMC"/>
</dbReference>
<name>A0AA41N9M5_SCICA</name>
<dbReference type="AlphaFoldDB" id="A0AA41N9M5"/>
<keyword evidence="3" id="KW-1185">Reference proteome</keyword>
<dbReference type="GO" id="GO:0008381">
    <property type="term" value="F:mechanosensitive monoatomic ion channel activity"/>
    <property type="evidence" value="ECO:0007669"/>
    <property type="project" value="TreeGrafter"/>
</dbReference>
<dbReference type="Proteomes" id="UP001166674">
    <property type="component" value="Unassembled WGS sequence"/>
</dbReference>
<keyword evidence="1 2" id="KW-0812">Transmembrane</keyword>
<feature type="transmembrane region" description="Helical" evidence="1">
    <location>
        <begin position="6"/>
        <end position="25"/>
    </location>
</feature>
<evidence type="ECO:0000256" key="1">
    <source>
        <dbReference type="SAM" id="Phobius"/>
    </source>
</evidence>
<reference evidence="2" key="1">
    <citation type="submission" date="2020-03" db="EMBL/GenBank/DDBJ databases">
        <title>Studies in the Genomics of Life Span.</title>
        <authorList>
            <person name="Glass D."/>
        </authorList>
    </citation>
    <scope>NUCLEOTIDE SEQUENCE</scope>
    <source>
        <strain evidence="2">SUZIE</strain>
        <tissue evidence="2">Muscle</tissue>
    </source>
</reference>
<keyword evidence="1" id="KW-0472">Membrane</keyword>
<sequence>MQLAYLFTIGACLIICFFSLLFSMAKYFRNNFINPHIYSRGITNLIFCWDFTITHEKANLSTEIRENLSDIHLENTKFTLHQQLTCQLAHKAARLVSTGVAIACCVAVYYLAEYNFKFLKMHRNPGAVSLLPFLVSCINLAVSHFYSMFRLVERYDLPLLEVHILLI</sequence>
<dbReference type="EMBL" id="JAATJV010407642">
    <property type="protein sequence ID" value="MBZ3886342.1"/>
    <property type="molecule type" value="Genomic_DNA"/>
</dbReference>
<evidence type="ECO:0000313" key="2">
    <source>
        <dbReference type="EMBL" id="MBZ3886342.1"/>
    </source>
</evidence>
<keyword evidence="1" id="KW-1133">Transmembrane helix</keyword>
<proteinExistence type="predicted"/>
<organism evidence="2 3">
    <name type="scientific">Sciurus carolinensis</name>
    <name type="common">Eastern gray squirrel</name>
    <dbReference type="NCBI Taxonomy" id="30640"/>
    <lineage>
        <taxon>Eukaryota</taxon>
        <taxon>Metazoa</taxon>
        <taxon>Chordata</taxon>
        <taxon>Craniata</taxon>
        <taxon>Vertebrata</taxon>
        <taxon>Euteleostomi</taxon>
        <taxon>Mammalia</taxon>
        <taxon>Eutheria</taxon>
        <taxon>Euarchontoglires</taxon>
        <taxon>Glires</taxon>
        <taxon>Rodentia</taxon>
        <taxon>Sciuromorpha</taxon>
        <taxon>Sciuridae</taxon>
        <taxon>Sciurinae</taxon>
        <taxon>Sciurini</taxon>
        <taxon>Sciurus</taxon>
    </lineage>
</organism>
<dbReference type="PANTHER" id="PTHR23302:SF5">
    <property type="entry name" value="TRANSMEMBRANE CHANNEL-LIKE PROTEIN 5"/>
    <property type="match status" value="1"/>
</dbReference>